<accession>A0A1Q8Q1U8</accession>
<organism evidence="2 3">
    <name type="scientific">Domibacillus antri</name>
    <dbReference type="NCBI Taxonomy" id="1714264"/>
    <lineage>
        <taxon>Bacteria</taxon>
        <taxon>Bacillati</taxon>
        <taxon>Bacillota</taxon>
        <taxon>Bacilli</taxon>
        <taxon>Bacillales</taxon>
        <taxon>Bacillaceae</taxon>
        <taxon>Domibacillus</taxon>
    </lineage>
</organism>
<keyword evidence="3" id="KW-1185">Reference proteome</keyword>
<reference evidence="2 3" key="1">
    <citation type="submission" date="2016-12" db="EMBL/GenBank/DDBJ databases">
        <title>Domibacillus antri genome sequencing.</title>
        <authorList>
            <person name="Verma A."/>
            <person name="Krishnamurthi S."/>
        </authorList>
    </citation>
    <scope>NUCLEOTIDE SEQUENCE [LARGE SCALE GENOMIC DNA]</scope>
    <source>
        <strain evidence="2 3">XD80</strain>
    </source>
</reference>
<feature type="compositionally biased region" description="Polar residues" evidence="1">
    <location>
        <begin position="20"/>
        <end position="29"/>
    </location>
</feature>
<feature type="region of interest" description="Disordered" evidence="1">
    <location>
        <begin position="1"/>
        <end position="63"/>
    </location>
</feature>
<dbReference type="Proteomes" id="UP000185568">
    <property type="component" value="Unassembled WGS sequence"/>
</dbReference>
<dbReference type="OrthoDB" id="9976978at2"/>
<protein>
    <submittedName>
        <fullName evidence="2">Uncharacterized protein</fullName>
    </submittedName>
</protein>
<evidence type="ECO:0000313" key="3">
    <source>
        <dbReference type="Proteomes" id="UP000185568"/>
    </source>
</evidence>
<evidence type="ECO:0000256" key="1">
    <source>
        <dbReference type="SAM" id="MobiDB-lite"/>
    </source>
</evidence>
<dbReference type="AlphaFoldDB" id="A0A1Q8Q1U8"/>
<feature type="compositionally biased region" description="Basic and acidic residues" evidence="1">
    <location>
        <begin position="33"/>
        <end position="44"/>
    </location>
</feature>
<evidence type="ECO:0000313" key="2">
    <source>
        <dbReference type="EMBL" id="OLN21285.1"/>
    </source>
</evidence>
<sequence length="63" mass="7080">MSKDESTLNDGFDNNKRSTDNSSEATNTPEEFVVDRERLNKSEFHGTNSGKYGKVPNEPKISE</sequence>
<proteinExistence type="predicted"/>
<gene>
    <name evidence="2" type="ORF">BTO30_15785</name>
</gene>
<name>A0A1Q8Q1U8_9BACI</name>
<dbReference type="RefSeq" id="WP_075399655.1">
    <property type="nucleotide sequence ID" value="NZ_MSDU01000059.1"/>
</dbReference>
<comment type="caution">
    <text evidence="2">The sequence shown here is derived from an EMBL/GenBank/DDBJ whole genome shotgun (WGS) entry which is preliminary data.</text>
</comment>
<dbReference type="EMBL" id="MSDU01000059">
    <property type="protein sequence ID" value="OLN21285.1"/>
    <property type="molecule type" value="Genomic_DNA"/>
</dbReference>